<evidence type="ECO:0000313" key="2">
    <source>
        <dbReference type="EMBL" id="VVN31869.1"/>
    </source>
</evidence>
<keyword evidence="1" id="KW-0812">Transmembrane</keyword>
<protein>
    <submittedName>
        <fullName evidence="2">Uncharacterized protein</fullName>
    </submittedName>
</protein>
<evidence type="ECO:0000256" key="1">
    <source>
        <dbReference type="SAM" id="Phobius"/>
    </source>
</evidence>
<feature type="transmembrane region" description="Helical" evidence="1">
    <location>
        <begin position="16"/>
        <end position="35"/>
    </location>
</feature>
<accession>A0A5E6WSL8</accession>
<keyword evidence="1" id="KW-0472">Membrane</keyword>
<dbReference type="Proteomes" id="UP000325607">
    <property type="component" value="Unassembled WGS sequence"/>
</dbReference>
<keyword evidence="1" id="KW-1133">Transmembrane helix</keyword>
<gene>
    <name evidence="2" type="ORF">PS645_04872</name>
</gene>
<name>A0A5E6WSL8_PSEFL</name>
<sequence length="36" mass="4013">MCQSLTKLEKQTMNNIIYIVGAVVIVLFILSFIGIV</sequence>
<reference evidence="2 3" key="1">
    <citation type="submission" date="2019-09" db="EMBL/GenBank/DDBJ databases">
        <authorList>
            <person name="Chandra G."/>
            <person name="Truman W A."/>
        </authorList>
    </citation>
    <scope>NUCLEOTIDE SEQUENCE [LARGE SCALE GENOMIC DNA]</scope>
    <source>
        <strain evidence="2">PS645</strain>
    </source>
</reference>
<dbReference type="EMBL" id="CABVGX010000058">
    <property type="protein sequence ID" value="VVN31869.1"/>
    <property type="molecule type" value="Genomic_DNA"/>
</dbReference>
<organism evidence="2 3">
    <name type="scientific">Pseudomonas fluorescens</name>
    <dbReference type="NCBI Taxonomy" id="294"/>
    <lineage>
        <taxon>Bacteria</taxon>
        <taxon>Pseudomonadati</taxon>
        <taxon>Pseudomonadota</taxon>
        <taxon>Gammaproteobacteria</taxon>
        <taxon>Pseudomonadales</taxon>
        <taxon>Pseudomonadaceae</taxon>
        <taxon>Pseudomonas</taxon>
    </lineage>
</organism>
<proteinExistence type="predicted"/>
<evidence type="ECO:0000313" key="3">
    <source>
        <dbReference type="Proteomes" id="UP000325607"/>
    </source>
</evidence>
<dbReference type="AlphaFoldDB" id="A0A5E6WSL8"/>